<evidence type="ECO:0000313" key="2">
    <source>
        <dbReference type="EMBL" id="KAJ8274524.1"/>
    </source>
</evidence>
<reference evidence="2" key="1">
    <citation type="journal article" date="2023" name="Science">
        <title>Genome structures resolve the early diversification of teleost fishes.</title>
        <authorList>
            <person name="Parey E."/>
            <person name="Louis A."/>
            <person name="Montfort J."/>
            <person name="Bouchez O."/>
            <person name="Roques C."/>
            <person name="Iampietro C."/>
            <person name="Lluch J."/>
            <person name="Castinel A."/>
            <person name="Donnadieu C."/>
            <person name="Desvignes T."/>
            <person name="Floi Bucao C."/>
            <person name="Jouanno E."/>
            <person name="Wen M."/>
            <person name="Mejri S."/>
            <person name="Dirks R."/>
            <person name="Jansen H."/>
            <person name="Henkel C."/>
            <person name="Chen W.J."/>
            <person name="Zahm M."/>
            <person name="Cabau C."/>
            <person name="Klopp C."/>
            <person name="Thompson A.W."/>
            <person name="Robinson-Rechavi M."/>
            <person name="Braasch I."/>
            <person name="Lecointre G."/>
            <person name="Bobe J."/>
            <person name="Postlethwait J.H."/>
            <person name="Berthelot C."/>
            <person name="Roest Crollius H."/>
            <person name="Guiguen Y."/>
        </authorList>
    </citation>
    <scope>NUCLEOTIDE SEQUENCE</scope>
    <source>
        <strain evidence="2">Concon-B</strain>
    </source>
</reference>
<proteinExistence type="predicted"/>
<protein>
    <submittedName>
        <fullName evidence="2">Uncharacterized protein</fullName>
    </submittedName>
</protein>
<dbReference type="OrthoDB" id="8937883at2759"/>
<dbReference type="AlphaFoldDB" id="A0A9Q1DL51"/>
<name>A0A9Q1DL51_CONCO</name>
<feature type="region of interest" description="Disordered" evidence="1">
    <location>
        <begin position="110"/>
        <end position="135"/>
    </location>
</feature>
<feature type="compositionally biased region" description="Polar residues" evidence="1">
    <location>
        <begin position="11"/>
        <end position="21"/>
    </location>
</feature>
<gene>
    <name evidence="2" type="ORF">COCON_G00091490</name>
</gene>
<keyword evidence="3" id="KW-1185">Reference proteome</keyword>
<dbReference type="Proteomes" id="UP001152803">
    <property type="component" value="Unassembled WGS sequence"/>
</dbReference>
<dbReference type="EMBL" id="JAFJMO010000006">
    <property type="protein sequence ID" value="KAJ8274524.1"/>
    <property type="molecule type" value="Genomic_DNA"/>
</dbReference>
<sequence>MGPSKHGAASYSFQNSPTGLQNKDFPVRNGRAGKGSPKLPQTPKSQTASLQNSVRDGTFSFLSSVEYSRSESRASRIPVSKTRSAAVSRSVSVAESASVRVWKFIKPGMGRRPTLSDGAGAPKKEAPALQPTSMPLLKDTERGSLYLLTDVEA</sequence>
<feature type="compositionally biased region" description="Polar residues" evidence="1">
    <location>
        <begin position="42"/>
        <end position="53"/>
    </location>
</feature>
<evidence type="ECO:0000256" key="1">
    <source>
        <dbReference type="SAM" id="MobiDB-lite"/>
    </source>
</evidence>
<organism evidence="2 3">
    <name type="scientific">Conger conger</name>
    <name type="common">Conger eel</name>
    <name type="synonym">Muraena conger</name>
    <dbReference type="NCBI Taxonomy" id="82655"/>
    <lineage>
        <taxon>Eukaryota</taxon>
        <taxon>Metazoa</taxon>
        <taxon>Chordata</taxon>
        <taxon>Craniata</taxon>
        <taxon>Vertebrata</taxon>
        <taxon>Euteleostomi</taxon>
        <taxon>Actinopterygii</taxon>
        <taxon>Neopterygii</taxon>
        <taxon>Teleostei</taxon>
        <taxon>Anguilliformes</taxon>
        <taxon>Congridae</taxon>
        <taxon>Conger</taxon>
    </lineage>
</organism>
<evidence type="ECO:0000313" key="3">
    <source>
        <dbReference type="Proteomes" id="UP001152803"/>
    </source>
</evidence>
<feature type="region of interest" description="Disordered" evidence="1">
    <location>
        <begin position="1"/>
        <end position="53"/>
    </location>
</feature>
<accession>A0A9Q1DL51</accession>
<comment type="caution">
    <text evidence="2">The sequence shown here is derived from an EMBL/GenBank/DDBJ whole genome shotgun (WGS) entry which is preliminary data.</text>
</comment>